<organism evidence="1 2">
    <name type="scientific">Paraburkholderia tropica</name>
    <dbReference type="NCBI Taxonomy" id="92647"/>
    <lineage>
        <taxon>Bacteria</taxon>
        <taxon>Pseudomonadati</taxon>
        <taxon>Pseudomonadota</taxon>
        <taxon>Betaproteobacteria</taxon>
        <taxon>Burkholderiales</taxon>
        <taxon>Burkholderiaceae</taxon>
        <taxon>Paraburkholderia</taxon>
    </lineage>
</organism>
<evidence type="ECO:0000313" key="2">
    <source>
        <dbReference type="Proteomes" id="UP000183529"/>
    </source>
</evidence>
<protein>
    <submittedName>
        <fullName evidence="1">Uncharacterized protein</fullName>
    </submittedName>
</protein>
<proteinExistence type="predicted"/>
<dbReference type="EMBL" id="FNZM01000004">
    <property type="protein sequence ID" value="SEJ33338.1"/>
    <property type="molecule type" value="Genomic_DNA"/>
</dbReference>
<reference evidence="1 2" key="1">
    <citation type="submission" date="2016-10" db="EMBL/GenBank/DDBJ databases">
        <authorList>
            <person name="Varghese N."/>
            <person name="Submissions S."/>
        </authorList>
    </citation>
    <scope>NUCLEOTIDE SEQUENCE [LARGE SCALE GENOMIC DNA]</scope>
    <source>
        <strain evidence="1 2">LMG 22274</strain>
    </source>
</reference>
<sequence>MKIISIYDGEYFAGESPLPLLCEIEGSVTPYGREPFGILEEAEKVLEMCEERYGAARPSGDCMTVVVARKVGNDVMPVVRLDIHARNGTARASIQTYDFPSWNAEPTTYAPDDDAVTILRKVIAAL</sequence>
<comment type="caution">
    <text evidence="1">The sequence shown here is derived from an EMBL/GenBank/DDBJ whole genome shotgun (WGS) entry which is preliminary data.</text>
</comment>
<dbReference type="RefSeq" id="WP_074982292.1">
    <property type="nucleotide sequence ID" value="NZ_CADFGN010000007.1"/>
</dbReference>
<gene>
    <name evidence="1" type="ORF">SAMN05216550_10445</name>
</gene>
<dbReference type="Proteomes" id="UP000183529">
    <property type="component" value="Unassembled WGS sequence"/>
</dbReference>
<evidence type="ECO:0000313" key="1">
    <source>
        <dbReference type="EMBL" id="SEJ33338.1"/>
    </source>
</evidence>
<accession>A0AAQ1GD89</accession>
<dbReference type="AlphaFoldDB" id="A0AAQ1GD89"/>
<name>A0AAQ1GD89_9BURK</name>